<evidence type="ECO:0000313" key="7">
    <source>
        <dbReference type="Proteomes" id="UP000266861"/>
    </source>
</evidence>
<dbReference type="OrthoDB" id="2323240at2759"/>
<evidence type="ECO:0000259" key="5">
    <source>
        <dbReference type="PROSITE" id="PS50011"/>
    </source>
</evidence>
<dbReference type="STRING" id="1348612.A0A397ICG0"/>
<dbReference type="InterPro" id="IPR000719">
    <property type="entry name" value="Prot_kinase_dom"/>
</dbReference>
<protein>
    <recommendedName>
        <fullName evidence="5">Protein kinase domain-containing protein</fullName>
    </recommendedName>
</protein>
<keyword evidence="2" id="KW-0547">Nucleotide-binding</keyword>
<dbReference type="InterPro" id="IPR011009">
    <property type="entry name" value="Kinase-like_dom_sf"/>
</dbReference>
<dbReference type="Gene3D" id="1.10.510.10">
    <property type="entry name" value="Transferase(Phosphotransferase) domain 1"/>
    <property type="match status" value="2"/>
</dbReference>
<accession>A0A397ICG0</accession>
<name>A0A397ICG0_9GLOM</name>
<dbReference type="AlphaFoldDB" id="A0A397ICG0"/>
<dbReference type="GO" id="GO:0004674">
    <property type="term" value="F:protein serine/threonine kinase activity"/>
    <property type="evidence" value="ECO:0007669"/>
    <property type="project" value="TreeGrafter"/>
</dbReference>
<feature type="domain" description="Protein kinase" evidence="5">
    <location>
        <begin position="25"/>
        <end position="258"/>
    </location>
</feature>
<evidence type="ECO:0000256" key="3">
    <source>
        <dbReference type="ARBA" id="ARBA00022777"/>
    </source>
</evidence>
<evidence type="ECO:0000313" key="6">
    <source>
        <dbReference type="EMBL" id="RHZ73541.1"/>
    </source>
</evidence>
<dbReference type="SUPFAM" id="SSF56112">
    <property type="entry name" value="Protein kinase-like (PK-like)"/>
    <property type="match status" value="1"/>
</dbReference>
<dbReference type="InterPro" id="IPR051681">
    <property type="entry name" value="Ser/Thr_Kinases-Pseudokinases"/>
</dbReference>
<evidence type="ECO:0000256" key="2">
    <source>
        <dbReference type="ARBA" id="ARBA00022741"/>
    </source>
</evidence>
<keyword evidence="7" id="KW-1185">Reference proteome</keyword>
<proteinExistence type="predicted"/>
<keyword evidence="1" id="KW-0808">Transferase</keyword>
<comment type="caution">
    <text evidence="6">The sequence shown here is derived from an EMBL/GenBank/DDBJ whole genome shotgun (WGS) entry which is preliminary data.</text>
</comment>
<dbReference type="GO" id="GO:0005524">
    <property type="term" value="F:ATP binding"/>
    <property type="evidence" value="ECO:0007669"/>
    <property type="project" value="UniProtKB-KW"/>
</dbReference>
<dbReference type="PANTHER" id="PTHR44329">
    <property type="entry name" value="SERINE/THREONINE-PROTEIN KINASE TNNI3K-RELATED"/>
    <property type="match status" value="1"/>
</dbReference>
<dbReference type="PROSITE" id="PS50011">
    <property type="entry name" value="PROTEIN_KINASE_DOM"/>
    <property type="match status" value="1"/>
</dbReference>
<keyword evidence="4" id="KW-0067">ATP-binding</keyword>
<evidence type="ECO:0000256" key="1">
    <source>
        <dbReference type="ARBA" id="ARBA00022679"/>
    </source>
</evidence>
<dbReference type="Proteomes" id="UP000266861">
    <property type="component" value="Unassembled WGS sequence"/>
</dbReference>
<keyword evidence="3" id="KW-0418">Kinase</keyword>
<gene>
    <name evidence="6" type="ORF">Glove_230g56</name>
</gene>
<reference evidence="6 7" key="1">
    <citation type="submission" date="2018-08" db="EMBL/GenBank/DDBJ databases">
        <title>Genome and evolution of the arbuscular mycorrhizal fungus Diversispora epigaea (formerly Glomus versiforme) and its bacterial endosymbionts.</title>
        <authorList>
            <person name="Sun X."/>
            <person name="Fei Z."/>
            <person name="Harrison M."/>
        </authorList>
    </citation>
    <scope>NUCLEOTIDE SEQUENCE [LARGE SCALE GENOMIC DNA]</scope>
    <source>
        <strain evidence="6 7">IT104</strain>
    </source>
</reference>
<sequence length="352" mass="40064">MSSKKVSFESALKNNYIKKFDYTKFENIERIASGGFGTVYRAKSLILRKLVALKCLHGDDESFFEKFVKELTNIVALNCHDNIIKFYGISIDPSTETHYLVLQYAKDGDLRTYLRNNFNTLDWKIKIQMAKDITSGLYCIHEENIVHRDLVTFKECFSGMPAYLDPRYLQNPFVYKRSKASDIYSLGVLFWELSSGRPPFNNFPSLGIPKIVINGEREIPINGTPEDYIIIYSNAWKDDPDQRPTIKNIFDSLKNIKLENIYSDLNDNQSRASMDVFSISQASMDKFSKDSVSLSSSFATSNLGEVTVSQVSIENIKDHVSDQTLTDSENLEITGIDNSSIYKNNSSILNIS</sequence>
<dbReference type="Pfam" id="PF07714">
    <property type="entry name" value="PK_Tyr_Ser-Thr"/>
    <property type="match status" value="2"/>
</dbReference>
<evidence type="ECO:0000256" key="4">
    <source>
        <dbReference type="ARBA" id="ARBA00022840"/>
    </source>
</evidence>
<dbReference type="EMBL" id="PQFF01000213">
    <property type="protein sequence ID" value="RHZ73541.1"/>
    <property type="molecule type" value="Genomic_DNA"/>
</dbReference>
<organism evidence="6 7">
    <name type="scientific">Diversispora epigaea</name>
    <dbReference type="NCBI Taxonomy" id="1348612"/>
    <lineage>
        <taxon>Eukaryota</taxon>
        <taxon>Fungi</taxon>
        <taxon>Fungi incertae sedis</taxon>
        <taxon>Mucoromycota</taxon>
        <taxon>Glomeromycotina</taxon>
        <taxon>Glomeromycetes</taxon>
        <taxon>Diversisporales</taxon>
        <taxon>Diversisporaceae</taxon>
        <taxon>Diversispora</taxon>
    </lineage>
</organism>
<dbReference type="InterPro" id="IPR001245">
    <property type="entry name" value="Ser-Thr/Tyr_kinase_cat_dom"/>
</dbReference>
<dbReference type="PANTHER" id="PTHR44329:SF288">
    <property type="entry name" value="MITOGEN-ACTIVATED PROTEIN KINASE KINASE KINASE 20"/>
    <property type="match status" value="1"/>
</dbReference>